<dbReference type="PROSITE" id="PS51257">
    <property type="entry name" value="PROKAR_LIPOPROTEIN"/>
    <property type="match status" value="1"/>
</dbReference>
<reference evidence="3" key="1">
    <citation type="journal article" date="2017" name="Proc. Natl. Acad. Sci. U.S.A.">
        <title>Simulation of Deepwater Horizon oil plume reveals substrate specialization within a complex community of hydrocarbon-degraders.</title>
        <authorList>
            <person name="Hu P."/>
            <person name="Dubinsky E.A."/>
            <person name="Probst A.J."/>
            <person name="Wang J."/>
            <person name="Sieber C.M.K."/>
            <person name="Tom L.M."/>
            <person name="Gardinali P."/>
            <person name="Banfield J.F."/>
            <person name="Atlas R.M."/>
            <person name="Andersen G.L."/>
        </authorList>
    </citation>
    <scope>NUCLEOTIDE SEQUENCE [LARGE SCALE GENOMIC DNA]</scope>
</reference>
<keyword evidence="1" id="KW-0732">Signal</keyword>
<accession>A0A1Y5FAB5</accession>
<dbReference type="EMBL" id="MAAO01000004">
    <property type="protein sequence ID" value="OUR98630.1"/>
    <property type="molecule type" value="Genomic_DNA"/>
</dbReference>
<feature type="chain" id="PRO_5012418530" description="Lipoprotein" evidence="1">
    <location>
        <begin position="21"/>
        <end position="262"/>
    </location>
</feature>
<evidence type="ECO:0000256" key="1">
    <source>
        <dbReference type="SAM" id="SignalP"/>
    </source>
</evidence>
<organism evidence="2 3">
    <name type="scientific">Halobacteriovorax marinus</name>
    <dbReference type="NCBI Taxonomy" id="97084"/>
    <lineage>
        <taxon>Bacteria</taxon>
        <taxon>Pseudomonadati</taxon>
        <taxon>Bdellovibrionota</taxon>
        <taxon>Bacteriovoracia</taxon>
        <taxon>Bacteriovoracales</taxon>
        <taxon>Halobacteriovoraceae</taxon>
        <taxon>Halobacteriovorax</taxon>
    </lineage>
</organism>
<protein>
    <recommendedName>
        <fullName evidence="4">Lipoprotein</fullName>
    </recommendedName>
</protein>
<dbReference type="Proteomes" id="UP000196531">
    <property type="component" value="Unassembled WGS sequence"/>
</dbReference>
<evidence type="ECO:0000313" key="3">
    <source>
        <dbReference type="Proteomes" id="UP000196531"/>
    </source>
</evidence>
<feature type="signal peptide" evidence="1">
    <location>
        <begin position="1"/>
        <end position="20"/>
    </location>
</feature>
<gene>
    <name evidence="2" type="ORF">A9Q84_04225</name>
</gene>
<dbReference type="AlphaFoldDB" id="A0A1Y5FAB5"/>
<name>A0A1Y5FAB5_9BACT</name>
<comment type="caution">
    <text evidence="2">The sequence shown here is derived from an EMBL/GenBank/DDBJ whole genome shotgun (WGS) entry which is preliminary data.</text>
</comment>
<evidence type="ECO:0000313" key="2">
    <source>
        <dbReference type="EMBL" id="OUR98630.1"/>
    </source>
</evidence>
<evidence type="ECO:0008006" key="4">
    <source>
        <dbReference type="Google" id="ProtNLM"/>
    </source>
</evidence>
<sequence length="262" mass="29004">MRNKIFLILSLLLLTSCATDIDYHVPLNRFDSPETKGKFLKGETGLNFGSSHKIVTAEVVETIFPSIFDATVDKDTEISRSHHLNSSVALGLLERLDFSFQNYGDGPNVVGLKFQFLGKPEIETKSGFKGALKLSYGAMDEEEGTLTVNLAGSGTRTYSGDIDVDVYEASLILGYRINPYVITYVNSLYSYHETQSTLTSNTFPTIVINGVVRTYGGLAGIRIGKPENHFFIKLETGYMKTKFEQHLSENTIPIGIAGDFTW</sequence>
<proteinExistence type="predicted"/>